<dbReference type="RefSeq" id="WP_015049819.1">
    <property type="nucleotide sequence ID" value="NC_018870.1"/>
</dbReference>
<organism evidence="2 3">
    <name type="scientific">Thermacetogenium phaeum (strain ATCC BAA-254 / DSM 26808 / PB)</name>
    <dbReference type="NCBI Taxonomy" id="1089553"/>
    <lineage>
        <taxon>Bacteria</taxon>
        <taxon>Bacillati</taxon>
        <taxon>Bacillota</taxon>
        <taxon>Clostridia</taxon>
        <taxon>Thermoanaerobacterales</taxon>
        <taxon>Thermoanaerobacteraceae</taxon>
        <taxon>Thermacetogenium</taxon>
    </lineage>
</organism>
<dbReference type="AlphaFoldDB" id="K4LFP4"/>
<dbReference type="PANTHER" id="PTHR18964:SF149">
    <property type="entry name" value="BIFUNCTIONAL UDP-N-ACETYLGLUCOSAMINE 2-EPIMERASE_N-ACETYLMANNOSAMINE KINASE"/>
    <property type="match status" value="1"/>
</dbReference>
<dbReference type="EMBL" id="CP003732">
    <property type="protein sequence ID" value="AFV10902.1"/>
    <property type="molecule type" value="Genomic_DNA"/>
</dbReference>
<dbReference type="Gene3D" id="3.30.420.40">
    <property type="match status" value="2"/>
</dbReference>
<protein>
    <submittedName>
        <fullName evidence="2">Glucokinase GlkA</fullName>
        <ecNumber evidence="2">2.7.1.2</ecNumber>
    </submittedName>
</protein>
<accession>K4LFP4</accession>
<dbReference type="PROSITE" id="PS01125">
    <property type="entry name" value="ROK"/>
    <property type="match status" value="1"/>
</dbReference>
<keyword evidence="3" id="KW-1185">Reference proteome</keyword>
<dbReference type="STRING" id="1089553.Tph_c06680"/>
<keyword evidence="2" id="KW-0418">Kinase</keyword>
<gene>
    <name evidence="2" type="primary">glkA</name>
    <name evidence="2" type="ordered locus">Tph_c06680</name>
</gene>
<dbReference type="OrthoDB" id="9810372at2"/>
<dbReference type="InterPro" id="IPR043129">
    <property type="entry name" value="ATPase_NBD"/>
</dbReference>
<keyword evidence="2" id="KW-0808">Transferase</keyword>
<proteinExistence type="inferred from homology"/>
<dbReference type="PANTHER" id="PTHR18964">
    <property type="entry name" value="ROK (REPRESSOR, ORF, KINASE) FAMILY"/>
    <property type="match status" value="1"/>
</dbReference>
<dbReference type="InterPro" id="IPR000600">
    <property type="entry name" value="ROK"/>
</dbReference>
<dbReference type="eggNOG" id="COG1940">
    <property type="taxonomic scope" value="Bacteria"/>
</dbReference>
<dbReference type="EC" id="2.7.1.2" evidence="2"/>
<reference evidence="2 3" key="1">
    <citation type="journal article" date="2012" name="BMC Genomics">
        <title>Genome-guided analysis of physiological and morphological traits of the fermentative acetate oxidizer Thermacetogenium phaeum.</title>
        <authorList>
            <person name="Oehler D."/>
            <person name="Poehlein A."/>
            <person name="Leimbach A."/>
            <person name="Muller N."/>
            <person name="Daniel R."/>
            <person name="Gottschalk G."/>
            <person name="Schink B."/>
        </authorList>
    </citation>
    <scope>NUCLEOTIDE SEQUENCE [LARGE SCALE GENOMIC DNA]</scope>
    <source>
        <strain evidence="3">ATCC BAA-254 / DSM 26808 / PB</strain>
    </source>
</reference>
<dbReference type="HOGENOM" id="CLU_036604_0_4_9"/>
<dbReference type="SUPFAM" id="SSF53067">
    <property type="entry name" value="Actin-like ATPase domain"/>
    <property type="match status" value="1"/>
</dbReference>
<dbReference type="KEGG" id="tpz:Tph_c06680"/>
<dbReference type="InterPro" id="IPR049874">
    <property type="entry name" value="ROK_cs"/>
</dbReference>
<sequence length="320" mass="32968">MSNVLAVDLGGTKIRSALVTPGGEIVAEDVRLTEACLGFKGVADRILAGMAAVAAGRDTCGAGLAVPAYLEPGTERILFAPNLKWRNVDLKRELEDALGLPVWLENDANLAALGEHRYGAGRGFKDLVYITVSTGVGSGLVLGGRLYNGAYGGAGEFGHMVVDPEGPFCSCGNRGCLEGVASGCAIKRKAQELIKSGSGRRMLELAGGDLSAVDSRIVGLAAREGDSEARSILASAGRYLGIAIASVANLLNPAVFIVGGGVARGVGNYLLEPAVEEAYRHVYPPYRGSLKILPAALEGREGVLGAAVFALERLAGSCNG</sequence>
<evidence type="ECO:0000256" key="1">
    <source>
        <dbReference type="ARBA" id="ARBA00006479"/>
    </source>
</evidence>
<evidence type="ECO:0000313" key="3">
    <source>
        <dbReference type="Proteomes" id="UP000000467"/>
    </source>
</evidence>
<dbReference type="Proteomes" id="UP000000467">
    <property type="component" value="Chromosome"/>
</dbReference>
<evidence type="ECO:0000313" key="2">
    <source>
        <dbReference type="EMBL" id="AFV10902.1"/>
    </source>
</evidence>
<comment type="similarity">
    <text evidence="1">Belongs to the ROK (NagC/XylR) family.</text>
</comment>
<dbReference type="GO" id="GO:0004340">
    <property type="term" value="F:glucokinase activity"/>
    <property type="evidence" value="ECO:0007669"/>
    <property type="project" value="UniProtKB-EC"/>
</dbReference>
<name>K4LFP4_THEPS</name>
<dbReference type="Pfam" id="PF00480">
    <property type="entry name" value="ROK"/>
    <property type="match status" value="1"/>
</dbReference>